<evidence type="ECO:0000313" key="3">
    <source>
        <dbReference type="RefSeq" id="XP_041632779.1"/>
    </source>
</evidence>
<keyword evidence="1" id="KW-0732">Signal</keyword>
<feature type="signal peptide" evidence="1">
    <location>
        <begin position="1"/>
        <end position="20"/>
    </location>
</feature>
<reference evidence="3" key="2">
    <citation type="submission" date="2025-08" db="UniProtKB">
        <authorList>
            <consortium name="RefSeq"/>
        </authorList>
    </citation>
    <scope>IDENTIFICATION</scope>
    <source>
        <strain evidence="3">14028-0561.14</strain>
        <tissue evidence="3">Whole fly</tissue>
    </source>
</reference>
<proteinExistence type="predicted"/>
<dbReference type="InterPro" id="IPR010629">
    <property type="entry name" value="Ins_allergen"/>
</dbReference>
<protein>
    <submittedName>
        <fullName evidence="3">Uncharacterized protein jtb</fullName>
    </submittedName>
</protein>
<organism evidence="2 3">
    <name type="scientific">Drosophila kikkawai</name>
    <name type="common">Fruit fly</name>
    <dbReference type="NCBI Taxonomy" id="30033"/>
    <lineage>
        <taxon>Eukaryota</taxon>
        <taxon>Metazoa</taxon>
        <taxon>Ecdysozoa</taxon>
        <taxon>Arthropoda</taxon>
        <taxon>Hexapoda</taxon>
        <taxon>Insecta</taxon>
        <taxon>Pterygota</taxon>
        <taxon>Neoptera</taxon>
        <taxon>Endopterygota</taxon>
        <taxon>Diptera</taxon>
        <taxon>Brachycera</taxon>
        <taxon>Muscomorpha</taxon>
        <taxon>Ephydroidea</taxon>
        <taxon>Drosophilidae</taxon>
        <taxon>Drosophila</taxon>
        <taxon>Sophophora</taxon>
    </lineage>
</organism>
<dbReference type="Proteomes" id="UP001652661">
    <property type="component" value="Chromosome 2R"/>
</dbReference>
<evidence type="ECO:0000313" key="2">
    <source>
        <dbReference type="Proteomes" id="UP001652661"/>
    </source>
</evidence>
<name>A0ABM3C7N3_DROKI</name>
<accession>A0ABM3C7N3</accession>
<dbReference type="RefSeq" id="XP_041632779.1">
    <property type="nucleotide sequence ID" value="XM_041776845.2"/>
</dbReference>
<keyword evidence="2" id="KW-1185">Reference proteome</keyword>
<dbReference type="Pfam" id="PF06757">
    <property type="entry name" value="Ins_allergen_rp"/>
    <property type="match status" value="2"/>
</dbReference>
<evidence type="ECO:0000256" key="1">
    <source>
        <dbReference type="SAM" id="SignalP"/>
    </source>
</evidence>
<dbReference type="GeneID" id="108076135"/>
<feature type="chain" id="PRO_5047278050" evidence="1">
    <location>
        <begin position="21"/>
        <end position="862"/>
    </location>
</feature>
<reference evidence="2" key="1">
    <citation type="submission" date="2025-05" db="UniProtKB">
        <authorList>
            <consortium name="RefSeq"/>
        </authorList>
    </citation>
    <scope>NUCLEOTIDE SEQUENCE [LARGE SCALE GENOMIC DNA]</scope>
    <source>
        <strain evidence="2">14028-0561.14</strain>
    </source>
</reference>
<dbReference type="PANTHER" id="PTHR21163:SF1">
    <property type="entry name" value="PROTEIN G12"/>
    <property type="match status" value="1"/>
</dbReference>
<dbReference type="PANTHER" id="PTHR21163">
    <property type="entry name" value="PROTEIN G12"/>
    <property type="match status" value="1"/>
</dbReference>
<gene>
    <name evidence="3" type="primary">jtb</name>
</gene>
<sequence length="862" mass="96805">MSTLELVLQILLLGVVLVSGHFRYHRAVKYSPELISELRDFEKLIPSVTIDEIVAEHMITDSGFRKAVKFLRSSDFKRFQQHIESLPEVVDLINFVHLNDTNLGKRRSHWYHHKHHHYYKSHDYSNRHRRSVGNSINEELVFVLLQPASDSRKLRSFTSFVQELLTHLPRDRFVALINEKRQKSAIFAKFYEALRSPEFKTKCEAAWTTANVQGVIRELSGHQINAQDLKTIGYDVISWGPATFRMAKSFGQTIWANRSAATQKVSSGTVVKPASITPIVRPGSCIGGAFSQTGGSRQGEDYGLLGTLLHSPEDVGCKDICLGASTDQDIRLQLLNGLHQSQNGFVVIGEFQQLLGYAFSADHNQSLGIAEPYPLPGADLVEALPLQIGNAQSGHAHIQRAHAAIHWKSTSTMHWRSRYISSCLLAFWASKSWHRIKACVPYFRITAREFFIVCAHIQHHTETEFRMNAAVDNILMHYGGQGGHLIDTQVPETLDRSSIAHHQVADVLYWPIAQHLVHMSHILNGDVQDLAKRKQHLVVLEQMRIAGGIYHGHVEFDIAQQKTVEEPAVRLRQGYQIWIGDRIGSDRNMNRQQLLLLLVCITSTVALPNFSNDEESAETDLSGIGFVKLGESASEESDESDGQANASDDLIFLSRKKPNPVNQTVDLSGFIALIPLREVQSIAAHYYHHDAEFQRAYAFLASRDFADIKRKILQLPEVLELTDYLGAQGLDVVKAIQSVADVFKPEILESITVNVPPKSITNEEGSSTTTREPLSGLHGMVDNVLEILPQDQLWALFFDEFESNKQFAAVVDSISSAKFPKILNGLQNSLPLRNLLFVLHNNGIYVERIVESVKSYLSISSF</sequence>